<dbReference type="Proteomes" id="UP001596037">
    <property type="component" value="Unassembled WGS sequence"/>
</dbReference>
<dbReference type="EMBL" id="JBHSMF010000006">
    <property type="protein sequence ID" value="MFC5498082.1"/>
    <property type="molecule type" value="Genomic_DNA"/>
</dbReference>
<sequence length="240" mass="26001">MSLADTLNHLLAWTPYLLGGFGLNILISLVAMLVGTAAGWVLALLRVSQHPRRVRAALVATELSRSIPTIVFQFYLAFMFPVELLVPFTTQVVTFPVWLKAALALAVAVVGFTSDNLAVALQEWKNGNHRAAFLFVPSWTSYALIIVMASSTASIIGVSELVSRCNTVINATGNTQLMLPIYLYACLFFFAFCWPLTLLMKRISATLARRLAPPRGEGEGEGDGAVAGRGAGERWPVTEG</sequence>
<evidence type="ECO:0000256" key="7">
    <source>
        <dbReference type="SAM" id="Phobius"/>
    </source>
</evidence>
<dbReference type="SUPFAM" id="SSF161098">
    <property type="entry name" value="MetI-like"/>
    <property type="match status" value="1"/>
</dbReference>
<accession>A0ABW0NFN2</accession>
<feature type="transmembrane region" description="Helical" evidence="7">
    <location>
        <begin position="177"/>
        <end position="200"/>
    </location>
</feature>
<feature type="transmembrane region" description="Helical" evidence="7">
    <location>
        <begin position="66"/>
        <end position="86"/>
    </location>
</feature>
<dbReference type="InterPro" id="IPR035906">
    <property type="entry name" value="MetI-like_sf"/>
</dbReference>
<reference evidence="9" key="1">
    <citation type="journal article" date="2019" name="Int. J. Syst. Evol. Microbiol.">
        <title>The Global Catalogue of Microorganisms (GCM) 10K type strain sequencing project: providing services to taxonomists for standard genome sequencing and annotation.</title>
        <authorList>
            <consortium name="The Broad Institute Genomics Platform"/>
            <consortium name="The Broad Institute Genome Sequencing Center for Infectious Disease"/>
            <person name="Wu L."/>
            <person name="Ma J."/>
        </authorList>
    </citation>
    <scope>NUCLEOTIDE SEQUENCE [LARGE SCALE GENOMIC DNA]</scope>
    <source>
        <strain evidence="9">CCUG 57401</strain>
    </source>
</reference>
<organism evidence="8 9">
    <name type="scientific">Caenimonas terrae</name>
    <dbReference type="NCBI Taxonomy" id="696074"/>
    <lineage>
        <taxon>Bacteria</taxon>
        <taxon>Pseudomonadati</taxon>
        <taxon>Pseudomonadota</taxon>
        <taxon>Betaproteobacteria</taxon>
        <taxon>Burkholderiales</taxon>
        <taxon>Comamonadaceae</taxon>
        <taxon>Caenimonas</taxon>
    </lineage>
</organism>
<evidence type="ECO:0000313" key="8">
    <source>
        <dbReference type="EMBL" id="MFC5498082.1"/>
    </source>
</evidence>
<gene>
    <name evidence="8" type="ORF">ACFPOE_11100</name>
</gene>
<dbReference type="Gene3D" id="1.10.3720.10">
    <property type="entry name" value="MetI-like"/>
    <property type="match status" value="1"/>
</dbReference>
<dbReference type="PANTHER" id="PTHR30614:SF0">
    <property type="entry name" value="L-CYSTINE TRANSPORT SYSTEM PERMEASE PROTEIN TCYL"/>
    <property type="match status" value="1"/>
</dbReference>
<evidence type="ECO:0000256" key="1">
    <source>
        <dbReference type="ARBA" id="ARBA00004141"/>
    </source>
</evidence>
<keyword evidence="9" id="KW-1185">Reference proteome</keyword>
<name>A0ABW0NFN2_9BURK</name>
<dbReference type="PANTHER" id="PTHR30614">
    <property type="entry name" value="MEMBRANE COMPONENT OF AMINO ACID ABC TRANSPORTER"/>
    <property type="match status" value="1"/>
</dbReference>
<feature type="transmembrane region" description="Helical" evidence="7">
    <location>
        <begin position="20"/>
        <end position="45"/>
    </location>
</feature>
<feature type="transmembrane region" description="Helical" evidence="7">
    <location>
        <begin position="98"/>
        <end position="119"/>
    </location>
</feature>
<comment type="caution">
    <text evidence="8">The sequence shown here is derived from an EMBL/GenBank/DDBJ whole genome shotgun (WGS) entry which is preliminary data.</text>
</comment>
<keyword evidence="3" id="KW-0029">Amino-acid transport</keyword>
<dbReference type="RefSeq" id="WP_376850145.1">
    <property type="nucleotide sequence ID" value="NZ_JBHSMF010000006.1"/>
</dbReference>
<feature type="region of interest" description="Disordered" evidence="6">
    <location>
        <begin position="214"/>
        <end position="240"/>
    </location>
</feature>
<evidence type="ECO:0000256" key="5">
    <source>
        <dbReference type="ARBA" id="ARBA00023136"/>
    </source>
</evidence>
<evidence type="ECO:0000256" key="3">
    <source>
        <dbReference type="ARBA" id="ARBA00022970"/>
    </source>
</evidence>
<evidence type="ECO:0000256" key="2">
    <source>
        <dbReference type="ARBA" id="ARBA00022692"/>
    </source>
</evidence>
<protein>
    <submittedName>
        <fullName evidence="8">Polar amino acid ABC transporter permease</fullName>
    </submittedName>
</protein>
<proteinExistence type="predicted"/>
<dbReference type="InterPro" id="IPR043429">
    <property type="entry name" value="ArtM/GltK/GlnP/TcyL/YhdX-like"/>
</dbReference>
<feature type="transmembrane region" description="Helical" evidence="7">
    <location>
        <begin position="131"/>
        <end position="157"/>
    </location>
</feature>
<comment type="subcellular location">
    <subcellularLocation>
        <location evidence="1">Membrane</location>
        <topology evidence="1">Multi-pass membrane protein</topology>
    </subcellularLocation>
</comment>
<keyword evidence="2 7" id="KW-0812">Transmembrane</keyword>
<evidence type="ECO:0000313" key="9">
    <source>
        <dbReference type="Proteomes" id="UP001596037"/>
    </source>
</evidence>
<evidence type="ECO:0000256" key="6">
    <source>
        <dbReference type="SAM" id="MobiDB-lite"/>
    </source>
</evidence>
<evidence type="ECO:0000256" key="4">
    <source>
        <dbReference type="ARBA" id="ARBA00022989"/>
    </source>
</evidence>
<keyword evidence="4 7" id="KW-1133">Transmembrane helix</keyword>
<keyword evidence="5 7" id="KW-0472">Membrane</keyword>
<keyword evidence="3" id="KW-0813">Transport</keyword>